<dbReference type="Pfam" id="PF20256">
    <property type="entry name" value="MoCoBD_2"/>
    <property type="match status" value="2"/>
</dbReference>
<accession>A0A502GCW9</accession>
<dbReference type="PANTHER" id="PTHR47495">
    <property type="entry name" value="ALDEHYDE DEHYDROGENASE"/>
    <property type="match status" value="1"/>
</dbReference>
<dbReference type="PANTHER" id="PTHR47495:SF2">
    <property type="entry name" value="ALDEHYDE DEHYDROGENASE"/>
    <property type="match status" value="1"/>
</dbReference>
<gene>
    <name evidence="2" type="ORF">EAH89_05575</name>
</gene>
<sequence>MTTPDTVTPETASRASRRTLLKGAGAAVLLGFHLPSKGALAQPASAPGVPPPVPEVNAWVVIHPDDRVVLRMARTEMGQGTRTGLAQLIAEELQCDWSRVSTEYVTPGQSLARNRAWGAFLTAGSQGIRQSQEYVRRGGAAARMMLVQAAADRWGVPAGECAAKDSVITHGPTGRRLRYGEVAAEAARLAPPADVPLKDPRSWTIAGQPLARIDTADKTTGKQVYGADLRMAGMLVAVPRRCPVFGGRVKSFDAAAVTGMPGVKHVLQVGDSCVAVVADTFWRAKTALDALPVEWDVGESGRVSSATVAAMLDEGLTAKEAFVGNESGDARAAIAGAARKVEATYSYPFLNHAPMEPMNATVLWTPARCDVWCPTQNGEAALAAAAGAAGLPQTACDVHRVDLGGGFGRRTVHDWLEDAVRIARQVPGLPVKTMWTREEDMVQGRYHPVTKCRLTAGLDEKGDITGLHMRISGQSILSTAFPGGLQNGRDPVQFQGLNPGGAEGAIGYTFPNLLVDHAMRNTHVPAHFWRGVNHNQNAIYLECFLDEVAHATGQDPLALRRKLMANHPKHLAVLNAVAERIGWGSPPPPGVHRGLAQQMGFGSYVAAAAEVSVSDAGQLRIHRIVAATDPGHAANPRQIEMQVEGSFVYGLSAMLYQEITLKDGAVEQTNFDSYNVLRMDEMPKVETIVMPSGGFWGGVGEPTIMVAAPAVLNALFAATGKRIRDMPLKHHDLRRA</sequence>
<comment type="caution">
    <text evidence="2">The sequence shown here is derived from an EMBL/GenBank/DDBJ whole genome shotgun (WGS) entry which is preliminary data.</text>
</comment>
<dbReference type="InterPro" id="IPR046867">
    <property type="entry name" value="AldOxase/xan_DH_MoCoBD2"/>
</dbReference>
<keyword evidence="3" id="KW-1185">Reference proteome</keyword>
<dbReference type="OrthoDB" id="9767994at2"/>
<dbReference type="GO" id="GO:0016491">
    <property type="term" value="F:oxidoreductase activity"/>
    <property type="evidence" value="ECO:0007669"/>
    <property type="project" value="InterPro"/>
</dbReference>
<dbReference type="RefSeq" id="WP_140881801.1">
    <property type="nucleotide sequence ID" value="NZ_RCZP01000003.1"/>
</dbReference>
<dbReference type="InterPro" id="IPR012368">
    <property type="entry name" value="OxRdtase_Mopterin-bd_su_IorB"/>
</dbReference>
<dbReference type="PIRSF" id="PIRSF036389">
    <property type="entry name" value="IOR_B"/>
    <property type="match status" value="1"/>
</dbReference>
<reference evidence="2 3" key="1">
    <citation type="journal article" date="2019" name="Environ. Microbiol.">
        <title>Species interactions and distinct microbial communities in high Arctic permafrost affected cryosols are associated with the CH4 and CO2 gas fluxes.</title>
        <authorList>
            <person name="Altshuler I."/>
            <person name="Hamel J."/>
            <person name="Turney S."/>
            <person name="Magnuson E."/>
            <person name="Levesque R."/>
            <person name="Greer C."/>
            <person name="Whyte L.G."/>
        </authorList>
    </citation>
    <scope>NUCLEOTIDE SEQUENCE [LARGE SCALE GENOMIC DNA]</scope>
    <source>
        <strain evidence="2 3">S9.3B</strain>
    </source>
</reference>
<dbReference type="Gene3D" id="3.90.1170.50">
    <property type="entry name" value="Aldehyde oxidase/xanthine dehydrogenase, a/b hammerhead"/>
    <property type="match status" value="1"/>
</dbReference>
<dbReference type="PROSITE" id="PS00879">
    <property type="entry name" value="ODR_DC_2_2"/>
    <property type="match status" value="1"/>
</dbReference>
<organism evidence="2 3">
    <name type="scientific">Muricoccus nepalensis</name>
    <dbReference type="NCBI Taxonomy" id="1854500"/>
    <lineage>
        <taxon>Bacteria</taxon>
        <taxon>Pseudomonadati</taxon>
        <taxon>Pseudomonadota</taxon>
        <taxon>Alphaproteobacteria</taxon>
        <taxon>Acetobacterales</taxon>
        <taxon>Roseomonadaceae</taxon>
        <taxon>Muricoccus</taxon>
    </lineage>
</organism>
<evidence type="ECO:0000313" key="3">
    <source>
        <dbReference type="Proteomes" id="UP000317078"/>
    </source>
</evidence>
<dbReference type="InterPro" id="IPR022657">
    <property type="entry name" value="De-COase2_CS"/>
</dbReference>
<dbReference type="PROSITE" id="PS51318">
    <property type="entry name" value="TAT"/>
    <property type="match status" value="1"/>
</dbReference>
<dbReference type="InterPro" id="IPR008274">
    <property type="entry name" value="AldOxase/xan_DH_MoCoBD1"/>
</dbReference>
<dbReference type="SMART" id="SM01008">
    <property type="entry name" value="Ald_Xan_dh_C"/>
    <property type="match status" value="1"/>
</dbReference>
<dbReference type="SUPFAM" id="SSF56003">
    <property type="entry name" value="Molybdenum cofactor-binding domain"/>
    <property type="match status" value="2"/>
</dbReference>
<dbReference type="InterPro" id="IPR000674">
    <property type="entry name" value="Ald_Oxase/Xan_DH_a/b"/>
</dbReference>
<dbReference type="Proteomes" id="UP000317078">
    <property type="component" value="Unassembled WGS sequence"/>
</dbReference>
<protein>
    <submittedName>
        <fullName evidence="2">Xanthine dehydrogenase family protein molybdopterin-binding subunit</fullName>
    </submittedName>
</protein>
<dbReference type="EMBL" id="RCZP01000003">
    <property type="protein sequence ID" value="TPG59704.1"/>
    <property type="molecule type" value="Genomic_DNA"/>
</dbReference>
<dbReference type="InterPro" id="IPR037165">
    <property type="entry name" value="AldOxase/xan_DH_Mopterin-bd_sf"/>
</dbReference>
<dbReference type="AlphaFoldDB" id="A0A502GCW9"/>
<dbReference type="Gene3D" id="3.30.365.10">
    <property type="entry name" value="Aldehyde oxidase/xanthine dehydrogenase, molybdopterin binding domain"/>
    <property type="match status" value="4"/>
</dbReference>
<name>A0A502GCW9_9PROT</name>
<proteinExistence type="predicted"/>
<dbReference type="InterPro" id="IPR052516">
    <property type="entry name" value="N-heterocyclic_Hydroxylase"/>
</dbReference>
<evidence type="ECO:0000259" key="1">
    <source>
        <dbReference type="SMART" id="SM01008"/>
    </source>
</evidence>
<dbReference type="Pfam" id="PF02738">
    <property type="entry name" value="MoCoBD_1"/>
    <property type="match status" value="1"/>
</dbReference>
<evidence type="ECO:0000313" key="2">
    <source>
        <dbReference type="EMBL" id="TPG59704.1"/>
    </source>
</evidence>
<feature type="domain" description="Aldehyde oxidase/xanthine dehydrogenase a/b hammerhead" evidence="1">
    <location>
        <begin position="220"/>
        <end position="299"/>
    </location>
</feature>
<dbReference type="InterPro" id="IPR006311">
    <property type="entry name" value="TAT_signal"/>
</dbReference>